<accession>A0ABN8MK56</accession>
<protein>
    <submittedName>
        <fullName evidence="2">Uncharacterized protein</fullName>
    </submittedName>
</protein>
<evidence type="ECO:0000256" key="1">
    <source>
        <dbReference type="SAM" id="MobiDB-lite"/>
    </source>
</evidence>
<sequence length="67" mass="7595">MELEKEYYGLIWMEKPYPSSIPCFKSNSSDWDGIPMEDKTSTKSGDNESDNGSIILKPSSEIFPNET</sequence>
<gene>
    <name evidence="2" type="ORF">PEVE_00037159</name>
</gene>
<dbReference type="EMBL" id="CALNXI010000603">
    <property type="protein sequence ID" value="CAH3029967.1"/>
    <property type="molecule type" value="Genomic_DNA"/>
</dbReference>
<name>A0ABN8MK56_9CNID</name>
<reference evidence="2 3" key="1">
    <citation type="submission" date="2022-05" db="EMBL/GenBank/DDBJ databases">
        <authorList>
            <consortium name="Genoscope - CEA"/>
            <person name="William W."/>
        </authorList>
    </citation>
    <scope>NUCLEOTIDE SEQUENCE [LARGE SCALE GENOMIC DNA]</scope>
</reference>
<feature type="region of interest" description="Disordered" evidence="1">
    <location>
        <begin position="28"/>
        <end position="67"/>
    </location>
</feature>
<organism evidence="2 3">
    <name type="scientific">Porites evermanni</name>
    <dbReference type="NCBI Taxonomy" id="104178"/>
    <lineage>
        <taxon>Eukaryota</taxon>
        <taxon>Metazoa</taxon>
        <taxon>Cnidaria</taxon>
        <taxon>Anthozoa</taxon>
        <taxon>Hexacorallia</taxon>
        <taxon>Scleractinia</taxon>
        <taxon>Fungiina</taxon>
        <taxon>Poritidae</taxon>
        <taxon>Porites</taxon>
    </lineage>
</organism>
<comment type="caution">
    <text evidence="2">The sequence shown here is derived from an EMBL/GenBank/DDBJ whole genome shotgun (WGS) entry which is preliminary data.</text>
</comment>
<evidence type="ECO:0000313" key="2">
    <source>
        <dbReference type="EMBL" id="CAH3029967.1"/>
    </source>
</evidence>
<dbReference type="Proteomes" id="UP001159427">
    <property type="component" value="Unassembled WGS sequence"/>
</dbReference>
<keyword evidence="3" id="KW-1185">Reference proteome</keyword>
<proteinExistence type="predicted"/>
<evidence type="ECO:0000313" key="3">
    <source>
        <dbReference type="Proteomes" id="UP001159427"/>
    </source>
</evidence>